<dbReference type="GO" id="GO:0022857">
    <property type="term" value="F:transmembrane transporter activity"/>
    <property type="evidence" value="ECO:0007669"/>
    <property type="project" value="InterPro"/>
</dbReference>
<dbReference type="InParanoid" id="A0A1U8A7C4"/>
<evidence type="ECO:0000313" key="8">
    <source>
        <dbReference type="Proteomes" id="UP000189703"/>
    </source>
</evidence>
<evidence type="ECO:0000313" key="9">
    <source>
        <dbReference type="RefSeq" id="XP_010260949.1"/>
    </source>
</evidence>
<gene>
    <name evidence="9" type="primary">LOC104599903</name>
</gene>
<dbReference type="KEGG" id="nnu:104599903"/>
<feature type="transmembrane region" description="Helical" evidence="6">
    <location>
        <begin position="213"/>
        <end position="232"/>
    </location>
</feature>
<sequence length="351" mass="38881">MEGRKPYLVAIFIQLIYAGMYILSKAAFNGGMSSFVFVFYRLASATVFLVPLAVIFERKRAPSLSFVVFCKIFLLSLFGVTLSLNLYAIATVYTSATLAVASTNTLPVITFLLAVLLGVETVKLRSFAGNAKVLGIMLCMAGAVTLAFYKGPHLKPLINTQLLEHDISEEDLSISHTTKNWLKGCFIILFANITWALWLVLQDRILKDYPSKFLFTTLTCFLGSIQSFVVAICIERKLSQWQLHWDVRLLAVSYSGIVVTGFAYYLQSWCIEKKGPVFLVMLNPVGLMTTVFCSYFLLGELISLGSVLGAIFLLGGLYSVLWAKSKEQTVDKNSAIEDGDGKHCSRVEEAT</sequence>
<feature type="transmembrane region" description="Helical" evidence="6">
    <location>
        <begin position="131"/>
        <end position="149"/>
    </location>
</feature>
<accession>A0A1U8A7C4</accession>
<name>A0A1U8A7C4_NELNU</name>
<feature type="transmembrane region" description="Helical" evidence="6">
    <location>
        <begin position="181"/>
        <end position="201"/>
    </location>
</feature>
<dbReference type="Pfam" id="PF00892">
    <property type="entry name" value="EamA"/>
    <property type="match status" value="2"/>
</dbReference>
<proteinExistence type="inferred from homology"/>
<organism evidence="8 9">
    <name type="scientific">Nelumbo nucifera</name>
    <name type="common">Sacred lotus</name>
    <dbReference type="NCBI Taxonomy" id="4432"/>
    <lineage>
        <taxon>Eukaryota</taxon>
        <taxon>Viridiplantae</taxon>
        <taxon>Streptophyta</taxon>
        <taxon>Embryophyta</taxon>
        <taxon>Tracheophyta</taxon>
        <taxon>Spermatophyta</taxon>
        <taxon>Magnoliopsida</taxon>
        <taxon>Proteales</taxon>
        <taxon>Nelumbonaceae</taxon>
        <taxon>Nelumbo</taxon>
    </lineage>
</organism>
<evidence type="ECO:0000256" key="2">
    <source>
        <dbReference type="ARBA" id="ARBA00007635"/>
    </source>
</evidence>
<evidence type="ECO:0000256" key="5">
    <source>
        <dbReference type="ARBA" id="ARBA00023136"/>
    </source>
</evidence>
<dbReference type="AlphaFoldDB" id="A0A1U8A7C4"/>
<feature type="transmembrane region" description="Helical" evidence="6">
    <location>
        <begin position="34"/>
        <end position="56"/>
    </location>
</feature>
<feature type="domain" description="EamA" evidence="7">
    <location>
        <begin position="7"/>
        <end position="141"/>
    </location>
</feature>
<protein>
    <recommendedName>
        <fullName evidence="6">WAT1-related protein</fullName>
    </recommendedName>
</protein>
<feature type="domain" description="EamA" evidence="7">
    <location>
        <begin position="183"/>
        <end position="321"/>
    </location>
</feature>
<feature type="transmembrane region" description="Helical" evidence="6">
    <location>
        <begin position="68"/>
        <end position="90"/>
    </location>
</feature>
<comment type="subcellular location">
    <subcellularLocation>
        <location evidence="1 6">Membrane</location>
        <topology evidence="1 6">Multi-pass membrane protein</topology>
    </subcellularLocation>
</comment>
<feature type="transmembrane region" description="Helical" evidence="6">
    <location>
        <begin position="304"/>
        <end position="323"/>
    </location>
</feature>
<feature type="transmembrane region" description="Helical" evidence="6">
    <location>
        <begin position="7"/>
        <end position="28"/>
    </location>
</feature>
<dbReference type="eggNOG" id="ENOG502QUJ3">
    <property type="taxonomic scope" value="Eukaryota"/>
</dbReference>
<evidence type="ECO:0000259" key="7">
    <source>
        <dbReference type="Pfam" id="PF00892"/>
    </source>
</evidence>
<reference evidence="9" key="1">
    <citation type="submission" date="2025-08" db="UniProtKB">
        <authorList>
            <consortium name="RefSeq"/>
        </authorList>
    </citation>
    <scope>IDENTIFICATION</scope>
</reference>
<keyword evidence="8" id="KW-1185">Reference proteome</keyword>
<keyword evidence="5 6" id="KW-0472">Membrane</keyword>
<evidence type="ECO:0000256" key="6">
    <source>
        <dbReference type="RuleBase" id="RU363077"/>
    </source>
</evidence>
<dbReference type="OMA" id="PASTTWI"/>
<evidence type="ECO:0000256" key="3">
    <source>
        <dbReference type="ARBA" id="ARBA00022692"/>
    </source>
</evidence>
<dbReference type="GeneID" id="104599903"/>
<keyword evidence="4 6" id="KW-1133">Transmembrane helix</keyword>
<dbReference type="InterPro" id="IPR030184">
    <property type="entry name" value="WAT1-related"/>
</dbReference>
<dbReference type="SUPFAM" id="SSF103481">
    <property type="entry name" value="Multidrug resistance efflux transporter EmrE"/>
    <property type="match status" value="2"/>
</dbReference>
<keyword evidence="3 6" id="KW-0812">Transmembrane</keyword>
<dbReference type="OrthoDB" id="1718296at2759"/>
<feature type="transmembrane region" description="Helical" evidence="6">
    <location>
        <begin position="96"/>
        <end position="119"/>
    </location>
</feature>
<comment type="similarity">
    <text evidence="2 6">Belongs to the drug/metabolite transporter (DMT) superfamily. Plant drug/metabolite exporter (P-DME) (TC 2.A.7.4) family.</text>
</comment>
<evidence type="ECO:0000256" key="1">
    <source>
        <dbReference type="ARBA" id="ARBA00004141"/>
    </source>
</evidence>
<dbReference type="PANTHER" id="PTHR31218">
    <property type="entry name" value="WAT1-RELATED PROTEIN"/>
    <property type="match status" value="1"/>
</dbReference>
<feature type="transmembrane region" description="Helical" evidence="6">
    <location>
        <begin position="278"/>
        <end position="298"/>
    </location>
</feature>
<dbReference type="InterPro" id="IPR037185">
    <property type="entry name" value="EmrE-like"/>
</dbReference>
<evidence type="ECO:0000256" key="4">
    <source>
        <dbReference type="ARBA" id="ARBA00022989"/>
    </source>
</evidence>
<dbReference type="GO" id="GO:0005886">
    <property type="term" value="C:plasma membrane"/>
    <property type="evidence" value="ECO:0000318"/>
    <property type="project" value="GO_Central"/>
</dbReference>
<dbReference type="InterPro" id="IPR000620">
    <property type="entry name" value="EamA_dom"/>
</dbReference>
<dbReference type="Proteomes" id="UP000189703">
    <property type="component" value="Unplaced"/>
</dbReference>
<dbReference type="RefSeq" id="XP_010260949.1">
    <property type="nucleotide sequence ID" value="XM_010262647.1"/>
</dbReference>
<feature type="transmembrane region" description="Helical" evidence="6">
    <location>
        <begin position="247"/>
        <end position="266"/>
    </location>
</feature>